<keyword evidence="2" id="KW-1185">Reference proteome</keyword>
<name>A0A9W6TA68_CANBO</name>
<comment type="caution">
    <text evidence="1">The sequence shown here is derived from an EMBL/GenBank/DDBJ whole genome shotgun (WGS) entry which is preliminary data.</text>
</comment>
<sequence>MLFPSDINKCGEKYQLVSFVSTCRYRAGDLVYGYMTMLNGNLIKWGSMKARFRTRDSEFATEYVAMKEAMKSNVEIEKILNEVGVDVGATIICSEYPEAISGVMEGKSGISGKEDGYVMGQEELEECYRYVRDVNKSNKYEFKVIKKEKNIGRFR</sequence>
<dbReference type="EMBL" id="BSXN01003472">
    <property type="protein sequence ID" value="GME79333.1"/>
    <property type="molecule type" value="Genomic_DNA"/>
</dbReference>
<dbReference type="Proteomes" id="UP001165120">
    <property type="component" value="Unassembled WGS sequence"/>
</dbReference>
<accession>A0A9W6TA68</accession>
<evidence type="ECO:0000313" key="2">
    <source>
        <dbReference type="Proteomes" id="UP001165120"/>
    </source>
</evidence>
<organism evidence="1 2">
    <name type="scientific">Candida boidinii</name>
    <name type="common">Yeast</name>
    <dbReference type="NCBI Taxonomy" id="5477"/>
    <lineage>
        <taxon>Eukaryota</taxon>
        <taxon>Fungi</taxon>
        <taxon>Dikarya</taxon>
        <taxon>Ascomycota</taxon>
        <taxon>Saccharomycotina</taxon>
        <taxon>Pichiomycetes</taxon>
        <taxon>Pichiales</taxon>
        <taxon>Pichiaceae</taxon>
        <taxon>Ogataea</taxon>
        <taxon>Ogataea/Candida clade</taxon>
    </lineage>
</organism>
<protein>
    <submittedName>
        <fullName evidence="1">Unnamed protein product</fullName>
    </submittedName>
</protein>
<dbReference type="AlphaFoldDB" id="A0A9W6TA68"/>
<reference evidence="1" key="1">
    <citation type="submission" date="2023-04" db="EMBL/GenBank/DDBJ databases">
        <title>Candida boidinii NBRC 10035.</title>
        <authorList>
            <person name="Ichikawa N."/>
            <person name="Sato H."/>
            <person name="Tonouchi N."/>
        </authorList>
    </citation>
    <scope>NUCLEOTIDE SEQUENCE</scope>
    <source>
        <strain evidence="1">NBRC 10035</strain>
    </source>
</reference>
<gene>
    <name evidence="1" type="ORF">Cboi02_000609000</name>
</gene>
<proteinExistence type="predicted"/>
<evidence type="ECO:0000313" key="1">
    <source>
        <dbReference type="EMBL" id="GME79333.1"/>
    </source>
</evidence>